<protein>
    <submittedName>
        <fullName evidence="1">Uncharacterized protein</fullName>
    </submittedName>
</protein>
<dbReference type="EMBL" id="MN739131">
    <property type="protein sequence ID" value="QHS90277.1"/>
    <property type="molecule type" value="Genomic_DNA"/>
</dbReference>
<evidence type="ECO:0000313" key="1">
    <source>
        <dbReference type="EMBL" id="QHS90277.1"/>
    </source>
</evidence>
<dbReference type="AlphaFoldDB" id="A0A6C0BDC6"/>
<reference evidence="1" key="1">
    <citation type="journal article" date="2020" name="Nature">
        <title>Giant virus diversity and host interactions through global metagenomics.</title>
        <authorList>
            <person name="Schulz F."/>
            <person name="Roux S."/>
            <person name="Paez-Espino D."/>
            <person name="Jungbluth S."/>
            <person name="Walsh D.A."/>
            <person name="Denef V.J."/>
            <person name="McMahon K.D."/>
            <person name="Konstantinidis K.T."/>
            <person name="Eloe-Fadrosh E.A."/>
            <person name="Kyrpides N.C."/>
            <person name="Woyke T."/>
        </authorList>
    </citation>
    <scope>NUCLEOTIDE SEQUENCE</scope>
    <source>
        <strain evidence="1">GVMAG-M-3300010160-60</strain>
    </source>
</reference>
<name>A0A6C0BDC6_9ZZZZ</name>
<organism evidence="1">
    <name type="scientific">viral metagenome</name>
    <dbReference type="NCBI Taxonomy" id="1070528"/>
    <lineage>
        <taxon>unclassified sequences</taxon>
        <taxon>metagenomes</taxon>
        <taxon>organismal metagenomes</taxon>
    </lineage>
</organism>
<accession>A0A6C0BDC6</accession>
<sequence>MLKLAKNLLEKSVTVKKIVAIIINNKGKVISTGYTKEKGRVIHTKLKSCIL</sequence>
<proteinExistence type="predicted"/>